<dbReference type="PANTHER" id="PTHR46558:SF4">
    <property type="entry name" value="DNA-BIDING PHAGE PROTEIN"/>
    <property type="match status" value="1"/>
</dbReference>
<dbReference type="RefSeq" id="WP_311933004.1">
    <property type="nucleotide sequence ID" value="NZ_JAVSCS010000003.1"/>
</dbReference>
<evidence type="ECO:0000259" key="2">
    <source>
        <dbReference type="PROSITE" id="PS50943"/>
    </source>
</evidence>
<dbReference type="EMBL" id="JBFNQD010000008">
    <property type="protein sequence ID" value="MEW9308170.1"/>
    <property type="molecule type" value="Genomic_DNA"/>
</dbReference>
<dbReference type="PANTHER" id="PTHR46558">
    <property type="entry name" value="TRACRIPTIONAL REGULATORY PROTEIN-RELATED-RELATED"/>
    <property type="match status" value="1"/>
</dbReference>
<sequence>MLFRGMRYATILQPGQVWMSSGREDSQRIVVDVFKGKVLYRLASQSADDAPQEASRSAFRRWIAENGAELTDQDAEAGQKVSPSAELGKRIRALRQAAGMTQQQLADAVEVSRAAVAFWETGREGSVNKHLTALCQALGVGEDTLLNGLAEERIETTLSPDEADLIALYRMLSPSRKLSAQKWLERQTNQRESDDG</sequence>
<dbReference type="SUPFAM" id="SSF47413">
    <property type="entry name" value="lambda repressor-like DNA-binding domains"/>
    <property type="match status" value="1"/>
</dbReference>
<protein>
    <submittedName>
        <fullName evidence="3">Helix-turn-helix transcriptional regulator</fullName>
    </submittedName>
</protein>
<comment type="caution">
    <text evidence="3">The sequence shown here is derived from an EMBL/GenBank/DDBJ whole genome shotgun (WGS) entry which is preliminary data.</text>
</comment>
<dbReference type="Proteomes" id="UP001555786">
    <property type="component" value="Unassembled WGS sequence"/>
</dbReference>
<dbReference type="PROSITE" id="PS50943">
    <property type="entry name" value="HTH_CROC1"/>
    <property type="match status" value="1"/>
</dbReference>
<dbReference type="InterPro" id="IPR001387">
    <property type="entry name" value="Cro/C1-type_HTH"/>
</dbReference>
<dbReference type="Gene3D" id="1.10.260.40">
    <property type="entry name" value="lambda repressor-like DNA-binding domains"/>
    <property type="match status" value="1"/>
</dbReference>
<keyword evidence="4" id="KW-1185">Reference proteome</keyword>
<evidence type="ECO:0000313" key="4">
    <source>
        <dbReference type="Proteomes" id="UP001555786"/>
    </source>
</evidence>
<organism evidence="3 4">
    <name type="scientific">Labrys neptuniae</name>
    <dbReference type="NCBI Taxonomy" id="376174"/>
    <lineage>
        <taxon>Bacteria</taxon>
        <taxon>Pseudomonadati</taxon>
        <taxon>Pseudomonadota</taxon>
        <taxon>Alphaproteobacteria</taxon>
        <taxon>Hyphomicrobiales</taxon>
        <taxon>Xanthobacteraceae</taxon>
        <taxon>Labrys</taxon>
    </lineage>
</organism>
<gene>
    <name evidence="3" type="ORF">ABXS05_21625</name>
</gene>
<keyword evidence="1" id="KW-0238">DNA-binding</keyword>
<dbReference type="Pfam" id="PF13560">
    <property type="entry name" value="HTH_31"/>
    <property type="match status" value="1"/>
</dbReference>
<dbReference type="CDD" id="cd00093">
    <property type="entry name" value="HTH_XRE"/>
    <property type="match status" value="1"/>
</dbReference>
<name>A0ABV3PR95_9HYPH</name>
<dbReference type="InterPro" id="IPR010982">
    <property type="entry name" value="Lambda_DNA-bd_dom_sf"/>
</dbReference>
<evidence type="ECO:0000313" key="3">
    <source>
        <dbReference type="EMBL" id="MEW9308170.1"/>
    </source>
</evidence>
<reference evidence="3 4" key="1">
    <citation type="submission" date="2024-07" db="EMBL/GenBank/DDBJ databases">
        <title>Description of Labrys sedimenti sp. nov., isolated from a diclofenac-degrading enrichment culture.</title>
        <authorList>
            <person name="Tancsics A."/>
            <person name="Csepanyi A."/>
        </authorList>
    </citation>
    <scope>NUCLEOTIDE SEQUENCE [LARGE SCALE GENOMIC DNA]</scope>
    <source>
        <strain evidence="3 4">LMG 23578</strain>
    </source>
</reference>
<proteinExistence type="predicted"/>
<accession>A0ABV3PR95</accession>
<evidence type="ECO:0000256" key="1">
    <source>
        <dbReference type="ARBA" id="ARBA00023125"/>
    </source>
</evidence>
<feature type="domain" description="HTH cro/C1-type" evidence="2">
    <location>
        <begin position="91"/>
        <end position="145"/>
    </location>
</feature>
<dbReference type="SMART" id="SM00530">
    <property type="entry name" value="HTH_XRE"/>
    <property type="match status" value="1"/>
</dbReference>